<dbReference type="PATRIC" id="fig|1622118.3.peg.1008"/>
<dbReference type="Proteomes" id="UP000059672">
    <property type="component" value="Chromosome"/>
</dbReference>
<dbReference type="AlphaFoldDB" id="A0A120IE53"/>
<dbReference type="Pfam" id="PF05016">
    <property type="entry name" value="ParE_toxin"/>
    <property type="match status" value="1"/>
</dbReference>
<accession>A0A120IE53</accession>
<sequence>MTNFRLSNTAKEDLIRIHHYGVKTFGEKQADKYFDSFFEYFDRISKSPYSFESVDYIKIGYRRCVCGSDSIYFRINENDKAVEIMTIIGRQELKNLL</sequence>
<name>A0A120IE53_9FLAO</name>
<proteinExistence type="predicted"/>
<dbReference type="RefSeq" id="WP_068206782.1">
    <property type="nucleotide sequence ID" value="NZ_CP013355.1"/>
</dbReference>
<evidence type="ECO:0000313" key="2">
    <source>
        <dbReference type="EMBL" id="AMC10602.1"/>
    </source>
</evidence>
<dbReference type="STRING" id="1622118.Lupro_04820"/>
<reference evidence="2 3" key="2">
    <citation type="journal article" date="2016" name="Int. J. Syst. Evol. Microbiol.">
        <title>Lutibacter profundi sp. nov., isolated from a deep-sea hydrothermal system on the Arctic Mid-Ocean Ridge and emended description of the genus Lutibacter.</title>
        <authorList>
            <person name="Le Moine Bauer S."/>
            <person name="Roalkvam I."/>
            <person name="Steen I.H."/>
            <person name="Dahle H."/>
        </authorList>
    </citation>
    <scope>NUCLEOTIDE SEQUENCE [LARGE SCALE GENOMIC DNA]</scope>
    <source>
        <strain evidence="2 3">LP1</strain>
    </source>
</reference>
<reference evidence="3" key="1">
    <citation type="submission" date="2015-12" db="EMBL/GenBank/DDBJ databases">
        <title>Complete genome sequence of Lutibacter profundus strain LP1.</title>
        <authorList>
            <person name="Wissuwa J."/>
            <person name="Le Moine Bauer S."/>
            <person name="Stokke R."/>
            <person name="Dahle H."/>
            <person name="Steen I.H."/>
        </authorList>
    </citation>
    <scope>NUCLEOTIDE SEQUENCE [LARGE SCALE GENOMIC DNA]</scope>
    <source>
        <strain evidence="3">LP1</strain>
    </source>
</reference>
<keyword evidence="1" id="KW-1277">Toxin-antitoxin system</keyword>
<dbReference type="Gene3D" id="3.30.2310.20">
    <property type="entry name" value="RelE-like"/>
    <property type="match status" value="1"/>
</dbReference>
<keyword evidence="3" id="KW-1185">Reference proteome</keyword>
<gene>
    <name evidence="2" type="ORF">Lupro_04820</name>
</gene>
<dbReference type="InterPro" id="IPR007712">
    <property type="entry name" value="RelE/ParE_toxin"/>
</dbReference>
<protein>
    <submittedName>
        <fullName evidence="2">Plasmid stabilization protein</fullName>
    </submittedName>
</protein>
<dbReference type="InterPro" id="IPR035093">
    <property type="entry name" value="RelE/ParE_toxin_dom_sf"/>
</dbReference>
<evidence type="ECO:0000256" key="1">
    <source>
        <dbReference type="ARBA" id="ARBA00022649"/>
    </source>
</evidence>
<organism evidence="2 3">
    <name type="scientific">Lutibacter profundi</name>
    <dbReference type="NCBI Taxonomy" id="1622118"/>
    <lineage>
        <taxon>Bacteria</taxon>
        <taxon>Pseudomonadati</taxon>
        <taxon>Bacteroidota</taxon>
        <taxon>Flavobacteriia</taxon>
        <taxon>Flavobacteriales</taxon>
        <taxon>Flavobacteriaceae</taxon>
        <taxon>Lutibacter</taxon>
    </lineage>
</organism>
<dbReference type="KEGG" id="lut:Lupro_04820"/>
<dbReference type="OrthoDB" id="516834at2"/>
<evidence type="ECO:0000313" key="3">
    <source>
        <dbReference type="Proteomes" id="UP000059672"/>
    </source>
</evidence>
<dbReference type="EMBL" id="CP013355">
    <property type="protein sequence ID" value="AMC10602.1"/>
    <property type="molecule type" value="Genomic_DNA"/>
</dbReference>